<evidence type="ECO:0008006" key="3">
    <source>
        <dbReference type="Google" id="ProtNLM"/>
    </source>
</evidence>
<name>A0A0D6DZI2_9LACT</name>
<sequence>MSEFEKELEKNIKLNKVAYERESFYSDFLVSQWDIERIFKYWQPPKPLVVVPRIVADWFETNEDRLGIMLFQVCNKIGDEKAVLNDFEKWFYEDYSRGFETLIRMKLDGYTVEKEKLYLLKHIEISNRDTTINCYLTHTFTAPFIGHTNFSKGYDMSDVKECHFKQSEIDGMETGSYEQIEVEP</sequence>
<dbReference type="AlphaFoldDB" id="A0A0D6DZI2"/>
<protein>
    <recommendedName>
        <fullName evidence="3">DUF1642 domain-containing protein</fullName>
    </recommendedName>
</protein>
<evidence type="ECO:0000313" key="2">
    <source>
        <dbReference type="Proteomes" id="UP000033166"/>
    </source>
</evidence>
<dbReference type="InterPro" id="IPR012865">
    <property type="entry name" value="DUF1642"/>
</dbReference>
<dbReference type="Proteomes" id="UP000033166">
    <property type="component" value="Chromosome I"/>
</dbReference>
<evidence type="ECO:0000313" key="1">
    <source>
        <dbReference type="EMBL" id="CEN29153.1"/>
    </source>
</evidence>
<dbReference type="KEGG" id="lpk:LACPI_1953"/>
<dbReference type="EMBL" id="LN774769">
    <property type="protein sequence ID" value="CEN29153.1"/>
    <property type="molecule type" value="Genomic_DNA"/>
</dbReference>
<dbReference type="Pfam" id="PF07852">
    <property type="entry name" value="DUF1642"/>
    <property type="match status" value="1"/>
</dbReference>
<accession>A0A0D6DZI2</accession>
<dbReference type="RefSeq" id="WP_050703041.1">
    <property type="nucleotide sequence ID" value="NZ_LN774769.1"/>
</dbReference>
<organism evidence="1 2">
    <name type="scientific">Pseudolactococcus piscium MKFS47</name>
    <dbReference type="NCBI Taxonomy" id="297352"/>
    <lineage>
        <taxon>Bacteria</taxon>
        <taxon>Bacillati</taxon>
        <taxon>Bacillota</taxon>
        <taxon>Bacilli</taxon>
        <taxon>Lactobacillales</taxon>
        <taxon>Streptococcaceae</taxon>
        <taxon>Pseudolactococcus</taxon>
    </lineage>
</organism>
<proteinExistence type="predicted"/>
<dbReference type="HOGENOM" id="CLU_1466444_0_0_9"/>
<gene>
    <name evidence="1" type="ORF">LACPI_1953</name>
</gene>
<reference evidence="2" key="1">
    <citation type="submission" date="2015-01" db="EMBL/GenBank/DDBJ databases">
        <authorList>
            <person name="Andreevskaya M."/>
        </authorList>
    </citation>
    <scope>NUCLEOTIDE SEQUENCE [LARGE SCALE GENOMIC DNA]</scope>
    <source>
        <strain evidence="2">MKFS47</strain>
    </source>
</reference>